<dbReference type="EMBL" id="JBEWLZ010000019">
    <property type="protein sequence ID" value="MET1492029.1"/>
    <property type="molecule type" value="Genomic_DNA"/>
</dbReference>
<organism evidence="2 3">
    <name type="scientific">Uliginosibacterium paludis</name>
    <dbReference type="NCBI Taxonomy" id="1615952"/>
    <lineage>
        <taxon>Bacteria</taxon>
        <taxon>Pseudomonadati</taxon>
        <taxon>Pseudomonadota</taxon>
        <taxon>Betaproteobacteria</taxon>
        <taxon>Rhodocyclales</taxon>
        <taxon>Zoogloeaceae</taxon>
        <taxon>Uliginosibacterium</taxon>
    </lineage>
</organism>
<feature type="transmembrane region" description="Helical" evidence="1">
    <location>
        <begin position="21"/>
        <end position="41"/>
    </location>
</feature>
<gene>
    <name evidence="2" type="ORF">ABVT11_19470</name>
</gene>
<dbReference type="RefSeq" id="WP_345923001.1">
    <property type="nucleotide sequence ID" value="NZ_JBDIVF010000001.1"/>
</dbReference>
<sequence>MCIERRPLRGTRQRGLTLIELVVFIVVVSIGIAGILGVMNLSTRHSVNPMLLKQQVAIAESLLEEIRSKPFTWCDPDDDKVMTANSAADCSTPQGLAATAGESRYSQLTPYDNVGDYNGFAMNSGILNPVDGSLISGLAGYKAAVAVSQAGSALGLADNTAALRIDVSVTAPDGNVITLTGYRSRNAPRL</sequence>
<dbReference type="InterPro" id="IPR012902">
    <property type="entry name" value="N_methyl_site"/>
</dbReference>
<keyword evidence="1" id="KW-1133">Transmembrane helix</keyword>
<keyword evidence="3" id="KW-1185">Reference proteome</keyword>
<keyword evidence="1" id="KW-0472">Membrane</keyword>
<evidence type="ECO:0000313" key="2">
    <source>
        <dbReference type="EMBL" id="MET1492029.1"/>
    </source>
</evidence>
<evidence type="ECO:0000256" key="1">
    <source>
        <dbReference type="SAM" id="Phobius"/>
    </source>
</evidence>
<reference evidence="2 3" key="1">
    <citation type="submission" date="2024-07" db="EMBL/GenBank/DDBJ databases">
        <title>Uliginosibacterium paludis KCTC:42655.</title>
        <authorList>
            <person name="Kim M.K."/>
        </authorList>
    </citation>
    <scope>NUCLEOTIDE SEQUENCE [LARGE SCALE GENOMIC DNA]</scope>
    <source>
        <strain evidence="2 3">KCTC 42655</strain>
    </source>
</reference>
<name>A0ABV2CVS7_9RHOO</name>
<comment type="caution">
    <text evidence="2">The sequence shown here is derived from an EMBL/GenBank/DDBJ whole genome shotgun (WGS) entry which is preliminary data.</text>
</comment>
<evidence type="ECO:0000313" key="3">
    <source>
        <dbReference type="Proteomes" id="UP001548590"/>
    </source>
</evidence>
<keyword evidence="1" id="KW-0812">Transmembrane</keyword>
<dbReference type="Proteomes" id="UP001548590">
    <property type="component" value="Unassembled WGS sequence"/>
</dbReference>
<accession>A0ABV2CVS7</accession>
<proteinExistence type="predicted"/>
<protein>
    <submittedName>
        <fullName evidence="2">Prepilin-type N-terminal cleavage/methylation domain-containing protein</fullName>
    </submittedName>
</protein>
<dbReference type="Pfam" id="PF07963">
    <property type="entry name" value="N_methyl"/>
    <property type="match status" value="1"/>
</dbReference>
<dbReference type="PROSITE" id="PS00409">
    <property type="entry name" value="PROKAR_NTER_METHYL"/>
    <property type="match status" value="1"/>
</dbReference>